<evidence type="ECO:0000313" key="1">
    <source>
        <dbReference type="EMBL" id="BAJ62195.1"/>
    </source>
</evidence>
<name>E8MZ52_ANATU</name>
<organism evidence="1 2">
    <name type="scientific">Anaerolinea thermophila (strain DSM 14523 / JCM 11388 / NBRC 100420 / UNI-1)</name>
    <dbReference type="NCBI Taxonomy" id="926569"/>
    <lineage>
        <taxon>Bacteria</taxon>
        <taxon>Bacillati</taxon>
        <taxon>Chloroflexota</taxon>
        <taxon>Anaerolineae</taxon>
        <taxon>Anaerolineales</taxon>
        <taxon>Anaerolineaceae</taxon>
        <taxon>Anaerolinea</taxon>
    </lineage>
</organism>
<gene>
    <name evidence="1" type="ordered locus">ANT_01610</name>
</gene>
<sequence length="223" mass="25577">MIRLGWLKHRNIPFEVPAEPLMYMLAVGYVGESQNASAFFRWFYNKVAEDDRRLVVYHENKSSAVKGDWDWAYQHPTFYTEVLGEEALEETLNDLSESGNVRGYDPFMDEPDFEDIDVVDSYAMTVLSPAETTLWQSTYVSDCSLMQLITPASFALSGSDLFRKDKEEDIGGFDVLFIEPFDMPSASLVRLSPRVPFVLPNQLQAGEYLLYYFGQWDVLVTEP</sequence>
<dbReference type="Proteomes" id="UP000008922">
    <property type="component" value="Chromosome"/>
</dbReference>
<evidence type="ECO:0000313" key="2">
    <source>
        <dbReference type="Proteomes" id="UP000008922"/>
    </source>
</evidence>
<keyword evidence="2" id="KW-1185">Reference proteome</keyword>
<protein>
    <submittedName>
        <fullName evidence="1">Uncharacterized protein</fullName>
    </submittedName>
</protein>
<dbReference type="RefSeq" id="WP_013558593.1">
    <property type="nucleotide sequence ID" value="NC_014960.1"/>
</dbReference>
<dbReference type="HOGENOM" id="CLU_1238096_0_0_0"/>
<dbReference type="KEGG" id="atm:ANT_01610"/>
<accession>E8MZ52</accession>
<dbReference type="InParanoid" id="E8MZ52"/>
<reference evidence="1 2" key="1">
    <citation type="submission" date="2010-12" db="EMBL/GenBank/DDBJ databases">
        <title>Whole genome sequence of Anaerolinea thermophila UNI-1.</title>
        <authorList>
            <person name="Narita-Yamada S."/>
            <person name="Kishi E."/>
            <person name="Watanabe Y."/>
            <person name="Takasaki K."/>
            <person name="Ankai A."/>
            <person name="Oguchi A."/>
            <person name="Fukui S."/>
            <person name="Takahashi M."/>
            <person name="Yashiro I."/>
            <person name="Hosoyama A."/>
            <person name="Sekiguchi Y."/>
            <person name="Hanada S."/>
            <person name="Fujita N."/>
        </authorList>
    </citation>
    <scope>NUCLEOTIDE SEQUENCE [LARGE SCALE GENOMIC DNA]</scope>
    <source>
        <strain evidence="2">DSM 14523 / JCM 11388 / NBRC 100420 / UNI-1</strain>
    </source>
</reference>
<dbReference type="EMBL" id="AP012029">
    <property type="protein sequence ID" value="BAJ62195.1"/>
    <property type="molecule type" value="Genomic_DNA"/>
</dbReference>
<proteinExistence type="predicted"/>
<dbReference type="AlphaFoldDB" id="E8MZ52"/>